<dbReference type="InterPro" id="IPR051681">
    <property type="entry name" value="Ser/Thr_Kinases-Pseudokinases"/>
</dbReference>
<dbReference type="PROSITE" id="PS50011">
    <property type="entry name" value="PROTEIN_KINASE_DOM"/>
    <property type="match status" value="1"/>
</dbReference>
<evidence type="ECO:0000313" key="3">
    <source>
        <dbReference type="Proteomes" id="UP001219355"/>
    </source>
</evidence>
<evidence type="ECO:0000313" key="2">
    <source>
        <dbReference type="EMBL" id="WEW55203.1"/>
    </source>
</evidence>
<dbReference type="Proteomes" id="UP001219355">
    <property type="component" value="Chromosome 1"/>
</dbReference>
<organism evidence="2 3">
    <name type="scientific">Emydomyces testavorans</name>
    <dbReference type="NCBI Taxonomy" id="2070801"/>
    <lineage>
        <taxon>Eukaryota</taxon>
        <taxon>Fungi</taxon>
        <taxon>Dikarya</taxon>
        <taxon>Ascomycota</taxon>
        <taxon>Pezizomycotina</taxon>
        <taxon>Eurotiomycetes</taxon>
        <taxon>Eurotiomycetidae</taxon>
        <taxon>Onygenales</taxon>
        <taxon>Nannizziopsiaceae</taxon>
        <taxon>Emydomyces</taxon>
    </lineage>
</organism>
<name>A0AAF0DBK1_9EURO</name>
<dbReference type="PANTHER" id="PTHR44329:SF291">
    <property type="entry name" value="PROTEIN KINASE DOMAIN-CONTAINING PROTEIN"/>
    <property type="match status" value="1"/>
</dbReference>
<accession>A0AAF0DBK1</accession>
<gene>
    <name evidence="2" type="ORF">PRK78_000632</name>
</gene>
<dbReference type="GO" id="GO:0004674">
    <property type="term" value="F:protein serine/threonine kinase activity"/>
    <property type="evidence" value="ECO:0007669"/>
    <property type="project" value="TreeGrafter"/>
</dbReference>
<dbReference type="EMBL" id="CP120627">
    <property type="protein sequence ID" value="WEW55203.1"/>
    <property type="molecule type" value="Genomic_DNA"/>
</dbReference>
<dbReference type="InterPro" id="IPR011009">
    <property type="entry name" value="Kinase-like_dom_sf"/>
</dbReference>
<dbReference type="SUPFAM" id="SSF56112">
    <property type="entry name" value="Protein kinase-like (PK-like)"/>
    <property type="match status" value="1"/>
</dbReference>
<reference evidence="2" key="1">
    <citation type="submission" date="2023-03" db="EMBL/GenBank/DDBJ databases">
        <title>Emydomyces testavorans Genome Sequence.</title>
        <authorList>
            <person name="Hoyer L."/>
        </authorList>
    </citation>
    <scope>NUCLEOTIDE SEQUENCE</scope>
    <source>
        <strain evidence="2">16-2883</strain>
    </source>
</reference>
<feature type="domain" description="Protein kinase" evidence="1">
    <location>
        <begin position="10"/>
        <end position="318"/>
    </location>
</feature>
<proteinExistence type="predicted"/>
<dbReference type="AlphaFoldDB" id="A0AAF0DBK1"/>
<evidence type="ECO:0000259" key="1">
    <source>
        <dbReference type="PROSITE" id="PS50011"/>
    </source>
</evidence>
<sequence>MAIAPPFSSLTIDDQIGVGTASVVYNINDMVAFKCPIQFANTDIHQSERHASFRRRQSEMSVNALENEKEIFTILEKSPHPNIVRCFCIANEGIFLEHLTTSLNTYLESGERVSPSLGARWLLQLTSAAAWIEKLGFAHGDLRPENILLTQTLDLKLVDFDCAVTPGGDLLGLAEPYWINKPDGSLDRAGPKSEQFALASCLYFIFNQREPTIDIVDGQLIFPDLSSTPFAPLIRKCWNGGFSSLRKLAFAALWNVAKAGNICVLFRFLYSNSIGFEKSMTSQGKLGPLRRFCEDYLDEQRRNHMASSAAQPINIRRC</sequence>
<keyword evidence="3" id="KW-1185">Reference proteome</keyword>
<dbReference type="SMART" id="SM00220">
    <property type="entry name" value="S_TKc"/>
    <property type="match status" value="1"/>
</dbReference>
<dbReference type="Gene3D" id="1.10.510.10">
    <property type="entry name" value="Transferase(Phosphotransferase) domain 1"/>
    <property type="match status" value="1"/>
</dbReference>
<dbReference type="InterPro" id="IPR000719">
    <property type="entry name" value="Prot_kinase_dom"/>
</dbReference>
<dbReference type="GO" id="GO:0005524">
    <property type="term" value="F:ATP binding"/>
    <property type="evidence" value="ECO:0007669"/>
    <property type="project" value="InterPro"/>
</dbReference>
<dbReference type="PANTHER" id="PTHR44329">
    <property type="entry name" value="SERINE/THREONINE-PROTEIN KINASE TNNI3K-RELATED"/>
    <property type="match status" value="1"/>
</dbReference>
<protein>
    <recommendedName>
        <fullName evidence="1">Protein kinase domain-containing protein</fullName>
    </recommendedName>
</protein>
<dbReference type="Pfam" id="PF00069">
    <property type="entry name" value="Pkinase"/>
    <property type="match status" value="1"/>
</dbReference>